<evidence type="ECO:0000313" key="2">
    <source>
        <dbReference type="Proteomes" id="UP000298566"/>
    </source>
</evidence>
<evidence type="ECO:0000313" key="1">
    <source>
        <dbReference type="EMBL" id="QCI23523.1"/>
    </source>
</evidence>
<dbReference type="SUPFAM" id="SSF55874">
    <property type="entry name" value="ATPase domain of HSP90 chaperone/DNA topoisomerase II/histidine kinase"/>
    <property type="match status" value="1"/>
</dbReference>
<proteinExistence type="predicted"/>
<sequence>MILSFCHCLEQKGWGYSFFWTKFKMLFTTYRIILKVTTLTILDLFFNQPVRKKFAKSGCFKFVNLDEVVRRLSLF</sequence>
<dbReference type="OrthoDB" id="9763467at2"/>
<organism evidence="1 2">
    <name type="scientific">Buchnera aphidicola subsp. Melaphis rhois</name>
    <dbReference type="NCBI Taxonomy" id="118103"/>
    <lineage>
        <taxon>Bacteria</taxon>
        <taxon>Pseudomonadati</taxon>
        <taxon>Pseudomonadota</taxon>
        <taxon>Gammaproteobacteria</taxon>
        <taxon>Enterobacterales</taxon>
        <taxon>Erwiniaceae</taxon>
        <taxon>Buchnera</taxon>
    </lineage>
</organism>
<dbReference type="Proteomes" id="UP000298566">
    <property type="component" value="Chromosome"/>
</dbReference>
<protein>
    <submittedName>
        <fullName evidence="1">Uncharacterized protein</fullName>
    </submittedName>
</protein>
<reference evidence="1 2" key="1">
    <citation type="submission" date="2018-10" db="EMBL/GenBank/DDBJ databases">
        <title>Comparative functional genomics of the obligate endosymbiont Buchnera aphidicola.</title>
        <authorList>
            <person name="Chong R.A."/>
        </authorList>
    </citation>
    <scope>NUCLEOTIDE SEQUENCE [LARGE SCALE GENOMIC DNA]</scope>
    <source>
        <strain evidence="1 2">Mrh</strain>
    </source>
</reference>
<accession>A0A4D6Y4K8</accession>
<dbReference type="EMBL" id="CP033004">
    <property type="protein sequence ID" value="QCI23523.1"/>
    <property type="molecule type" value="Genomic_DNA"/>
</dbReference>
<dbReference type="RefSeq" id="WP_158336733.1">
    <property type="nucleotide sequence ID" value="NZ_CP033004.1"/>
</dbReference>
<gene>
    <name evidence="1" type="ORF">D9V73_02705</name>
</gene>
<dbReference type="InterPro" id="IPR036890">
    <property type="entry name" value="HATPase_C_sf"/>
</dbReference>
<dbReference type="AlphaFoldDB" id="A0A4D6Y4K8"/>
<name>A0A4D6Y4K8_BUCMH</name>